<gene>
    <name evidence="7" type="ORF">ACFFJH_00125</name>
</gene>
<organism evidence="7 8">
    <name type="scientific">Undibacterium danionis</name>
    <dbReference type="NCBI Taxonomy" id="1812100"/>
    <lineage>
        <taxon>Bacteria</taxon>
        <taxon>Pseudomonadati</taxon>
        <taxon>Pseudomonadota</taxon>
        <taxon>Betaproteobacteria</taxon>
        <taxon>Burkholderiales</taxon>
        <taxon>Oxalobacteraceae</taxon>
        <taxon>Undibacterium</taxon>
    </lineage>
</organism>
<evidence type="ECO:0000256" key="2">
    <source>
        <dbReference type="ARBA" id="ARBA00022679"/>
    </source>
</evidence>
<dbReference type="Pfam" id="PF03942">
    <property type="entry name" value="DTW"/>
    <property type="match status" value="1"/>
</dbReference>
<dbReference type="SMART" id="SM01144">
    <property type="entry name" value="DTW"/>
    <property type="match status" value="1"/>
</dbReference>
<evidence type="ECO:0000259" key="6">
    <source>
        <dbReference type="SMART" id="SM01144"/>
    </source>
</evidence>
<dbReference type="EC" id="2.5.1.25" evidence="1"/>
<evidence type="ECO:0000256" key="3">
    <source>
        <dbReference type="ARBA" id="ARBA00022691"/>
    </source>
</evidence>
<dbReference type="PANTHER" id="PTHR21392">
    <property type="entry name" value="TRNA-URIDINE AMINOCARBOXYPROPYLTRANSFERASE 2"/>
    <property type="match status" value="1"/>
</dbReference>
<feature type="domain" description="DTW" evidence="6">
    <location>
        <begin position="5"/>
        <end position="205"/>
    </location>
</feature>
<dbReference type="GO" id="GO:0016432">
    <property type="term" value="F:tRNA-uridine aminocarboxypropyltransferase activity"/>
    <property type="evidence" value="ECO:0007669"/>
    <property type="project" value="UniProtKB-EC"/>
</dbReference>
<protein>
    <recommendedName>
        <fullName evidence="1">tRNA-uridine aminocarboxypropyltransferase</fullName>
        <ecNumber evidence="1">2.5.1.25</ecNumber>
    </recommendedName>
</protein>
<comment type="caution">
    <text evidence="7">The sequence shown here is derived from an EMBL/GenBank/DDBJ whole genome shotgun (WGS) entry which is preliminary data.</text>
</comment>
<accession>A0ABV6I9F6</accession>
<name>A0ABV6I9F6_9BURK</name>
<evidence type="ECO:0000256" key="4">
    <source>
        <dbReference type="ARBA" id="ARBA00022694"/>
    </source>
</evidence>
<dbReference type="InterPro" id="IPR039262">
    <property type="entry name" value="DTWD2/TAPT"/>
</dbReference>
<keyword evidence="4" id="KW-0819">tRNA processing</keyword>
<dbReference type="EMBL" id="JBHLXJ010000002">
    <property type="protein sequence ID" value="MFC0348203.1"/>
    <property type="molecule type" value="Genomic_DNA"/>
</dbReference>
<evidence type="ECO:0000256" key="5">
    <source>
        <dbReference type="ARBA" id="ARBA00034489"/>
    </source>
</evidence>
<comment type="similarity">
    <text evidence="5">Belongs to the TDD superfamily. DTWD2 family.</text>
</comment>
<keyword evidence="3" id="KW-0949">S-adenosyl-L-methionine</keyword>
<evidence type="ECO:0000256" key="1">
    <source>
        <dbReference type="ARBA" id="ARBA00012386"/>
    </source>
</evidence>
<dbReference type="Proteomes" id="UP001589844">
    <property type="component" value="Unassembled WGS sequence"/>
</dbReference>
<sequence>METPKRQICPQCVRASRACICACVHRVQNQIEVLILQHPAETNHVKGSARLLHLCLSHCAIKIAEVFDETNLQQVLVRDGKQSVLLYPDTVGLPAAPKLTAPNHTTPKLTTHESSKLRLVIIDASWRHSKQMLLNNPLLQSLPRYALSDVPASRYQIRHAHGEDQLSTLEACTYALMQLEETATKFEALLRAFDEFNELQMKFGVNNLLRR</sequence>
<evidence type="ECO:0000313" key="8">
    <source>
        <dbReference type="Proteomes" id="UP001589844"/>
    </source>
</evidence>
<reference evidence="7 8" key="1">
    <citation type="submission" date="2024-09" db="EMBL/GenBank/DDBJ databases">
        <authorList>
            <person name="Sun Q."/>
            <person name="Mori K."/>
        </authorList>
    </citation>
    <scope>NUCLEOTIDE SEQUENCE [LARGE SCALE GENOMIC DNA]</scope>
    <source>
        <strain evidence="7 8">CCM 8677</strain>
    </source>
</reference>
<evidence type="ECO:0000313" key="7">
    <source>
        <dbReference type="EMBL" id="MFC0348203.1"/>
    </source>
</evidence>
<dbReference type="InterPro" id="IPR005636">
    <property type="entry name" value="DTW"/>
</dbReference>
<dbReference type="RefSeq" id="WP_390209225.1">
    <property type="nucleotide sequence ID" value="NZ_JBHLXJ010000002.1"/>
</dbReference>
<keyword evidence="2 7" id="KW-0808">Transferase</keyword>
<keyword evidence="8" id="KW-1185">Reference proteome</keyword>
<proteinExistence type="inferred from homology"/>
<dbReference type="PANTHER" id="PTHR21392:SF0">
    <property type="entry name" value="TRNA-URIDINE AMINOCARBOXYPROPYLTRANSFERASE 2"/>
    <property type="match status" value="1"/>
</dbReference>